<evidence type="ECO:0000256" key="4">
    <source>
        <dbReference type="SAM" id="MobiDB-lite"/>
    </source>
</evidence>
<feature type="compositionally biased region" description="Basic and acidic residues" evidence="4">
    <location>
        <begin position="909"/>
        <end position="929"/>
    </location>
</feature>
<feature type="compositionally biased region" description="Polar residues" evidence="4">
    <location>
        <begin position="114"/>
        <end position="123"/>
    </location>
</feature>
<dbReference type="InterPro" id="IPR011989">
    <property type="entry name" value="ARM-like"/>
</dbReference>
<protein>
    <recommendedName>
        <fullName evidence="7">DNA polymerase V</fullName>
    </recommendedName>
</protein>
<comment type="similarity">
    <text evidence="2">Belongs to the MYBBP1A family.</text>
</comment>
<dbReference type="OrthoDB" id="342531at2759"/>
<keyword evidence="6" id="KW-1185">Reference proteome</keyword>
<keyword evidence="3" id="KW-0539">Nucleus</keyword>
<dbReference type="GO" id="GO:0006355">
    <property type="term" value="P:regulation of DNA-templated transcription"/>
    <property type="evidence" value="ECO:0007669"/>
    <property type="project" value="InterPro"/>
</dbReference>
<name>A0A9D4ZJ45_ADICA</name>
<feature type="compositionally biased region" description="Acidic residues" evidence="4">
    <location>
        <begin position="857"/>
        <end position="891"/>
    </location>
</feature>
<dbReference type="EMBL" id="JABFUD020000007">
    <property type="protein sequence ID" value="KAI5077513.1"/>
    <property type="molecule type" value="Genomic_DNA"/>
</dbReference>
<comment type="caution">
    <text evidence="5">The sequence shown here is derived from an EMBL/GenBank/DDBJ whole genome shotgun (WGS) entry which is preliminary data.</text>
</comment>
<dbReference type="Pfam" id="PF04931">
    <property type="entry name" value="DNA_pol_phi"/>
    <property type="match status" value="1"/>
</dbReference>
<organism evidence="5 6">
    <name type="scientific">Adiantum capillus-veneris</name>
    <name type="common">Maidenhair fern</name>
    <dbReference type="NCBI Taxonomy" id="13818"/>
    <lineage>
        <taxon>Eukaryota</taxon>
        <taxon>Viridiplantae</taxon>
        <taxon>Streptophyta</taxon>
        <taxon>Embryophyta</taxon>
        <taxon>Tracheophyta</taxon>
        <taxon>Polypodiopsida</taxon>
        <taxon>Polypodiidae</taxon>
        <taxon>Polypodiales</taxon>
        <taxon>Pteridineae</taxon>
        <taxon>Pteridaceae</taxon>
        <taxon>Vittarioideae</taxon>
        <taxon>Adiantum</taxon>
    </lineage>
</organism>
<dbReference type="AlphaFoldDB" id="A0A9D4ZJ45"/>
<feature type="region of interest" description="Disordered" evidence="4">
    <location>
        <begin position="846"/>
        <end position="940"/>
    </location>
</feature>
<sequence length="1275" mass="142279">MEAYWRLASPDASEREAATVELVRSLLQQQQAHEISGTKQQASKGEKEKPEKKAKSESSEKQENKAYRKRKGVHREQAEEKEEEEATTNNVTEEKGTHDTNSEGITRKEKHSHLSTSNASHSNGNMLYGKLAEEYGLHDFSPSVQYALRRLVHGVASSRECARQGFAMALASLIEAFPRLKTGSILKLIRKTLEVTSSMKGQEKRDGLLGQLFALGAVIRSGRLIVNVTDMEDAKEMTELLLCLAKRKAFLREPAITLLIQFFEKLPPDVLQDSILNSPLLQETLCMDIDNANADTLLLALRLHKWLPYSVVESCPLLPNSKDLHAIFEPSHLLSIVSVLKDSSSCHPRLHSIWSELAELLFKESSDQEQFTPSKKKKKRQKHNDAVIKTIDERVAIFWNLVVDNSLLPSSHERKFLAMELVQLILPKLSTSCTHSILSKKLARCLLDILAAKGNLLYKSAHTCLASICEWAKTDEERTVTVLIALQHASHGKFDALSRTRTVQELMSSLKSKEGCFLLYNKLVELFNGEKCVSSAADPQLLLEDGRDHNGVEDMDGRVKDDTGSNVKSLETHRFWVLEQIFSLVRDMSDTDLQWSLQKETLKFLSANALFVGPEMNCYLKELQEEFQFPKPPLSENTRKLCLARLQSLLLNMSPVVVSAAQDGKSSNGKGSLEVSVPSDLRFQFLELCDMFDNTSGVSRLQPFSEDGKDAIGALRSCLSQLSSLVPEASNEQTQKVRAMCSLLMQLLLQSVTTGSNDVTSELILCCKQAFGKLITVDEIDDIQEEKTEEPFYMDVLVDILLSLLAQASASIRSAAEQVFKAFCGDLTESNMLSLLRVVKKQLNPGRRVPTTPFDMGDSDDDQVLDFEDSDGGSDDKDDSDDNNNEEDDESLEKREPKQPHTPDLNTEEEGKKGLETPVGDHEMSKDNSDSEDNSGSDMDDEAMFKIDVHLASLLKQRRASNDKGEGKDTQTQLLYFKFRVLSLLEYFFQKKASSPLSLLALPHLLQALVASSSAGGNAELAERISLVLRGKLFKSKGYPKGQGVDKAALTGLLQKCIKLALRSKVKKVGQVLQSCSLWLMKVLHGQPSNAKDGSEDMEKEVKDAVNDFFYQKKCRLKSPFFREVFTRFPGIALACLSVLVESCRKPRSEFLQQEALQLVLVVLHGKRNGQFKESLLQNLPAMCELLVHLIEKPPSNKVKKADIRRYCVSLLKAVAQELPEKPVKKHIGKTAYNLCLSHFGASITDGIEKSKEANLVQDSGNASKKRSKQKSSHD</sequence>
<feature type="compositionally biased region" description="Polar residues" evidence="4">
    <location>
        <begin position="29"/>
        <end position="42"/>
    </location>
</feature>
<dbReference type="PANTHER" id="PTHR13213:SF2">
    <property type="entry name" value="MYB-BINDING PROTEIN 1A"/>
    <property type="match status" value="1"/>
</dbReference>
<evidence type="ECO:0000313" key="6">
    <source>
        <dbReference type="Proteomes" id="UP000886520"/>
    </source>
</evidence>
<feature type="region of interest" description="Disordered" evidence="4">
    <location>
        <begin position="29"/>
        <end position="123"/>
    </location>
</feature>
<dbReference type="GO" id="GO:0005730">
    <property type="term" value="C:nucleolus"/>
    <property type="evidence" value="ECO:0007669"/>
    <property type="project" value="InterPro"/>
</dbReference>
<feature type="compositionally biased region" description="Basic residues" evidence="4">
    <location>
        <begin position="1264"/>
        <end position="1275"/>
    </location>
</feature>
<feature type="region of interest" description="Disordered" evidence="4">
    <location>
        <begin position="1255"/>
        <end position="1275"/>
    </location>
</feature>
<dbReference type="InterPro" id="IPR016024">
    <property type="entry name" value="ARM-type_fold"/>
</dbReference>
<dbReference type="PANTHER" id="PTHR13213">
    <property type="entry name" value="MYB-BINDING PROTEIN 1A FAMILY MEMBER"/>
    <property type="match status" value="1"/>
</dbReference>
<dbReference type="GO" id="GO:0003677">
    <property type="term" value="F:DNA binding"/>
    <property type="evidence" value="ECO:0007669"/>
    <property type="project" value="InterPro"/>
</dbReference>
<evidence type="ECO:0000313" key="5">
    <source>
        <dbReference type="EMBL" id="KAI5077513.1"/>
    </source>
</evidence>
<gene>
    <name evidence="5" type="ORF">GOP47_0007337</name>
</gene>
<dbReference type="Proteomes" id="UP000886520">
    <property type="component" value="Chromosome 7"/>
</dbReference>
<comment type="subcellular location">
    <subcellularLocation>
        <location evidence="1">Nucleus</location>
    </subcellularLocation>
</comment>
<evidence type="ECO:0000256" key="3">
    <source>
        <dbReference type="ARBA" id="ARBA00023242"/>
    </source>
</evidence>
<feature type="compositionally biased region" description="Acidic residues" evidence="4">
    <location>
        <begin position="930"/>
        <end position="940"/>
    </location>
</feature>
<feature type="compositionally biased region" description="Basic and acidic residues" evidence="4">
    <location>
        <begin position="44"/>
        <end position="66"/>
    </location>
</feature>
<evidence type="ECO:0000256" key="1">
    <source>
        <dbReference type="ARBA" id="ARBA00004123"/>
    </source>
</evidence>
<proteinExistence type="inferred from homology"/>
<accession>A0A9D4ZJ45</accession>
<feature type="compositionally biased region" description="Basic and acidic residues" evidence="4">
    <location>
        <begin position="892"/>
        <end position="901"/>
    </location>
</feature>
<dbReference type="Gene3D" id="1.25.10.10">
    <property type="entry name" value="Leucine-rich Repeat Variant"/>
    <property type="match status" value="1"/>
</dbReference>
<evidence type="ECO:0000256" key="2">
    <source>
        <dbReference type="ARBA" id="ARBA00006809"/>
    </source>
</evidence>
<evidence type="ECO:0008006" key="7">
    <source>
        <dbReference type="Google" id="ProtNLM"/>
    </source>
</evidence>
<dbReference type="InterPro" id="IPR007015">
    <property type="entry name" value="DNA_pol_V/MYBBP1A"/>
</dbReference>
<dbReference type="SUPFAM" id="SSF48371">
    <property type="entry name" value="ARM repeat"/>
    <property type="match status" value="1"/>
</dbReference>
<feature type="compositionally biased region" description="Basic and acidic residues" evidence="4">
    <location>
        <begin position="92"/>
        <end position="107"/>
    </location>
</feature>
<reference evidence="5" key="1">
    <citation type="submission" date="2021-01" db="EMBL/GenBank/DDBJ databases">
        <title>Adiantum capillus-veneris genome.</title>
        <authorList>
            <person name="Fang Y."/>
            <person name="Liao Q."/>
        </authorList>
    </citation>
    <scope>NUCLEOTIDE SEQUENCE</scope>
    <source>
        <strain evidence="5">H3</strain>
        <tissue evidence="5">Leaf</tissue>
    </source>
</reference>